<dbReference type="InterPro" id="IPR043128">
    <property type="entry name" value="Rev_trsase/Diguanyl_cyclase"/>
</dbReference>
<dbReference type="PANTHER" id="PTHR33050:SF7">
    <property type="entry name" value="RIBONUCLEASE H"/>
    <property type="match status" value="1"/>
</dbReference>
<sequence length="742" mass="83423">MECDLQTDNDSQTDIDLQTDNDSQHDIDAQKDIDSQIDNDSQTDNDAHTDIDSQTDNDSQTDHDSVAKRRRLDIEADIDCIILHDLLTEETDTVSETLSLTSVDSTHDKIRQIVEKNYKHSVQNTMRKYNKKMTKSNAHIRMAESLRSRKGINYKSLNDYGLPALNLTDPVKISTPRKKLELTTARILDKVVAEDLDSDEEGSRSDEELEQLRKKLKNTEDSIRKKKEEEKAVLKKKIEEGEKVLKSMKGEDSTIDEKVKLTDLRKMERLNLKVDKKLSDMGLFDKPEVKGDASKKKSKLKIKLSSTSSESSSDDGVNRKKGKKGNSDRKKCIAVSDSSTDSSDSGDDSESEKKKNKRSKRKIKSGIQSKSSDKVKNQLLWPHSALQYEYVNESTSFKSLDIKLFTAGELEIITSHGISETEKSAWLRKIELGQKSWKDDPTCIEVPVLSPYILSKSESSSGDRIKKLDPDAEIFYPQYMKDSLKRDNSNMKCLSKNSGNKKEKDSSEACKNDLWGNIGPFHVNPFDHGIILSPLNTVPKKDSSERRIILDLSSAGGTGVNEFIDKDNYLGEPVSLTYPRVDDLVLLIKKKGSGSHLFKRDLARAYRQIPIDIGDTFLVGFAWNGHIFFDIVLSMGLRSAAQICQRLTNAIAYIYSSLGFDIINYLDDFAGVESPELSAKAFLELQNVLASCGIEESEHKAVGPSTRMEFLGIICDSVSNGINFFINPFGKNKSSFYTKTYL</sequence>
<feature type="region of interest" description="Disordered" evidence="2">
    <location>
        <begin position="284"/>
        <end position="371"/>
    </location>
</feature>
<dbReference type="OrthoDB" id="5951204at2759"/>
<proteinExistence type="predicted"/>
<dbReference type="Gene3D" id="3.30.70.270">
    <property type="match status" value="1"/>
</dbReference>
<dbReference type="InterPro" id="IPR043502">
    <property type="entry name" value="DNA/RNA_pol_sf"/>
</dbReference>
<protein>
    <recommendedName>
        <fullName evidence="5">Reverse transcriptase domain-containing protein</fullName>
    </recommendedName>
</protein>
<name>A0A8S3UUV1_MYTED</name>
<dbReference type="Proteomes" id="UP000683360">
    <property type="component" value="Unassembled WGS sequence"/>
</dbReference>
<feature type="coiled-coil region" evidence="1">
    <location>
        <begin position="202"/>
        <end position="251"/>
    </location>
</feature>
<evidence type="ECO:0008006" key="5">
    <source>
        <dbReference type="Google" id="ProtNLM"/>
    </source>
</evidence>
<dbReference type="PANTHER" id="PTHR33050">
    <property type="entry name" value="REVERSE TRANSCRIPTASE DOMAIN-CONTAINING PROTEIN"/>
    <property type="match status" value="1"/>
</dbReference>
<accession>A0A8S3UUV1</accession>
<keyword evidence="4" id="KW-1185">Reference proteome</keyword>
<feature type="compositionally biased region" description="Basic residues" evidence="2">
    <location>
        <begin position="354"/>
        <end position="364"/>
    </location>
</feature>
<reference evidence="3" key="1">
    <citation type="submission" date="2021-03" db="EMBL/GenBank/DDBJ databases">
        <authorList>
            <person name="Bekaert M."/>
        </authorList>
    </citation>
    <scope>NUCLEOTIDE SEQUENCE</scope>
</reference>
<feature type="region of interest" description="Disordered" evidence="2">
    <location>
        <begin position="1"/>
        <end position="66"/>
    </location>
</feature>
<dbReference type="AlphaFoldDB" id="A0A8S3UUV1"/>
<feature type="compositionally biased region" description="Basic and acidic residues" evidence="2">
    <location>
        <begin position="284"/>
        <end position="295"/>
    </location>
</feature>
<dbReference type="SUPFAM" id="SSF56672">
    <property type="entry name" value="DNA/RNA polymerases"/>
    <property type="match status" value="1"/>
</dbReference>
<organism evidence="3 4">
    <name type="scientific">Mytilus edulis</name>
    <name type="common">Blue mussel</name>
    <dbReference type="NCBI Taxonomy" id="6550"/>
    <lineage>
        <taxon>Eukaryota</taxon>
        <taxon>Metazoa</taxon>
        <taxon>Spiralia</taxon>
        <taxon>Lophotrochozoa</taxon>
        <taxon>Mollusca</taxon>
        <taxon>Bivalvia</taxon>
        <taxon>Autobranchia</taxon>
        <taxon>Pteriomorphia</taxon>
        <taxon>Mytilida</taxon>
        <taxon>Mytiloidea</taxon>
        <taxon>Mytilidae</taxon>
        <taxon>Mytilinae</taxon>
        <taxon>Mytilus</taxon>
    </lineage>
</organism>
<comment type="caution">
    <text evidence="3">The sequence shown here is derived from an EMBL/GenBank/DDBJ whole genome shotgun (WGS) entry which is preliminary data.</text>
</comment>
<dbReference type="InterPro" id="IPR052055">
    <property type="entry name" value="Hepadnavirus_pol/RT"/>
</dbReference>
<evidence type="ECO:0000256" key="1">
    <source>
        <dbReference type="SAM" id="Coils"/>
    </source>
</evidence>
<feature type="compositionally biased region" description="Basic and acidic residues" evidence="2">
    <location>
        <begin position="22"/>
        <end position="34"/>
    </location>
</feature>
<evidence type="ECO:0000313" key="3">
    <source>
        <dbReference type="EMBL" id="CAG2247608.1"/>
    </source>
</evidence>
<dbReference type="Gene3D" id="3.10.10.10">
    <property type="entry name" value="HIV Type 1 Reverse Transcriptase, subunit A, domain 1"/>
    <property type="match status" value="1"/>
</dbReference>
<keyword evidence="1" id="KW-0175">Coiled coil</keyword>
<gene>
    <name evidence="3" type="ORF">MEDL_59543</name>
</gene>
<dbReference type="EMBL" id="CAJPWZ010002912">
    <property type="protein sequence ID" value="CAG2247608.1"/>
    <property type="molecule type" value="Genomic_DNA"/>
</dbReference>
<evidence type="ECO:0000256" key="2">
    <source>
        <dbReference type="SAM" id="MobiDB-lite"/>
    </source>
</evidence>
<feature type="compositionally biased region" description="Acidic residues" evidence="2">
    <location>
        <begin position="1"/>
        <end position="19"/>
    </location>
</feature>
<evidence type="ECO:0000313" key="4">
    <source>
        <dbReference type="Proteomes" id="UP000683360"/>
    </source>
</evidence>